<keyword evidence="3" id="KW-1185">Reference proteome</keyword>
<organism evidence="2 3">
    <name type="scientific">Deinococcus sedimenti</name>
    <dbReference type="NCBI Taxonomy" id="1867090"/>
    <lineage>
        <taxon>Bacteria</taxon>
        <taxon>Thermotogati</taxon>
        <taxon>Deinococcota</taxon>
        <taxon>Deinococci</taxon>
        <taxon>Deinococcales</taxon>
        <taxon>Deinococcaceae</taxon>
        <taxon>Deinococcus</taxon>
    </lineage>
</organism>
<dbReference type="Proteomes" id="UP000644548">
    <property type="component" value="Unassembled WGS sequence"/>
</dbReference>
<dbReference type="RefSeq" id="WP_189071919.1">
    <property type="nucleotide sequence ID" value="NZ_BMQN01000001.1"/>
</dbReference>
<protein>
    <submittedName>
        <fullName evidence="2">Uncharacterized protein</fullName>
    </submittedName>
</protein>
<proteinExistence type="predicted"/>
<reference evidence="3" key="1">
    <citation type="journal article" date="2019" name="Int. J. Syst. Evol. Microbiol.">
        <title>The Global Catalogue of Microorganisms (GCM) 10K type strain sequencing project: providing services to taxonomists for standard genome sequencing and annotation.</title>
        <authorList>
            <consortium name="The Broad Institute Genomics Platform"/>
            <consortium name="The Broad Institute Genome Sequencing Center for Infectious Disease"/>
            <person name="Wu L."/>
            <person name="Ma J."/>
        </authorList>
    </citation>
    <scope>NUCLEOTIDE SEQUENCE [LARGE SCALE GENOMIC DNA]</scope>
    <source>
        <strain evidence="3">JCM 31405</strain>
    </source>
</reference>
<name>A0ABQ2S0C8_9DEIO</name>
<evidence type="ECO:0000313" key="3">
    <source>
        <dbReference type="Proteomes" id="UP000644548"/>
    </source>
</evidence>
<sequence length="130" mass="14669">MPRPRNRARGALNRELGKALAEQVVTLEERLKAESDLKGRTDLELRLARVAARLLDQCSPEARVATTNSNSLHRMSGVKSRPPKVPIRPEFSAAIRHITALVPEWLVWREFQGLRLGQDHSESVTEQGRD</sequence>
<gene>
    <name evidence="2" type="ORF">GCM10008960_09190</name>
</gene>
<feature type="region of interest" description="Disordered" evidence="1">
    <location>
        <begin position="62"/>
        <end position="86"/>
    </location>
</feature>
<dbReference type="EMBL" id="BMQN01000001">
    <property type="protein sequence ID" value="GGR84329.1"/>
    <property type="molecule type" value="Genomic_DNA"/>
</dbReference>
<comment type="caution">
    <text evidence="2">The sequence shown here is derived from an EMBL/GenBank/DDBJ whole genome shotgun (WGS) entry which is preliminary data.</text>
</comment>
<evidence type="ECO:0000256" key="1">
    <source>
        <dbReference type="SAM" id="MobiDB-lite"/>
    </source>
</evidence>
<evidence type="ECO:0000313" key="2">
    <source>
        <dbReference type="EMBL" id="GGR84329.1"/>
    </source>
</evidence>
<accession>A0ABQ2S0C8</accession>